<dbReference type="Proteomes" id="UP001207654">
    <property type="component" value="Unassembled WGS sequence"/>
</dbReference>
<dbReference type="SUPFAM" id="SSF52540">
    <property type="entry name" value="P-loop containing nucleoside triphosphate hydrolases"/>
    <property type="match status" value="1"/>
</dbReference>
<gene>
    <name evidence="12" type="ORF">OV287_25285</name>
</gene>
<organism evidence="12 13">
    <name type="scientific">Archangium lansingense</name>
    <dbReference type="NCBI Taxonomy" id="2995310"/>
    <lineage>
        <taxon>Bacteria</taxon>
        <taxon>Pseudomonadati</taxon>
        <taxon>Myxococcota</taxon>
        <taxon>Myxococcia</taxon>
        <taxon>Myxococcales</taxon>
        <taxon>Cystobacterineae</taxon>
        <taxon>Archangiaceae</taxon>
        <taxon>Archangium</taxon>
    </lineage>
</organism>
<keyword evidence="13" id="KW-1185">Reference proteome</keyword>
<keyword evidence="4" id="KW-0378">Hydrolase</keyword>
<evidence type="ECO:0000259" key="11">
    <source>
        <dbReference type="PROSITE" id="PS50990"/>
    </source>
</evidence>
<dbReference type="Pfam" id="PF03412">
    <property type="entry name" value="Peptidase_C39"/>
    <property type="match status" value="1"/>
</dbReference>
<feature type="transmembrane region" description="Helical" evidence="8">
    <location>
        <begin position="404"/>
        <end position="427"/>
    </location>
</feature>
<dbReference type="PROSITE" id="PS50929">
    <property type="entry name" value="ABC_TM1F"/>
    <property type="match status" value="1"/>
</dbReference>
<keyword evidence="6 8" id="KW-1133">Transmembrane helix</keyword>
<dbReference type="InterPro" id="IPR036640">
    <property type="entry name" value="ABC1_TM_sf"/>
</dbReference>
<dbReference type="Pfam" id="PF00664">
    <property type="entry name" value="ABC_membrane"/>
    <property type="match status" value="1"/>
</dbReference>
<proteinExistence type="predicted"/>
<reference evidence="12 13" key="1">
    <citation type="submission" date="2022-11" db="EMBL/GenBank/DDBJ databases">
        <title>Minimal conservation of predation-associated metabolite biosynthetic gene clusters underscores biosynthetic potential of Myxococcota including descriptions for ten novel species: Archangium lansinium sp. nov., Myxococcus landrumus sp. nov., Nannocystis bai.</title>
        <authorList>
            <person name="Ahearne A."/>
            <person name="Stevens C."/>
            <person name="Phillips K."/>
        </authorList>
    </citation>
    <scope>NUCLEOTIDE SEQUENCE [LARGE SCALE GENOMIC DNA]</scope>
    <source>
        <strain evidence="12 13">MIWBW</strain>
    </source>
</reference>
<dbReference type="PANTHER" id="PTHR43394">
    <property type="entry name" value="ATP-DEPENDENT PERMEASE MDL1, MITOCHONDRIAL"/>
    <property type="match status" value="1"/>
</dbReference>
<feature type="transmembrane region" description="Helical" evidence="8">
    <location>
        <begin position="320"/>
        <end position="342"/>
    </location>
</feature>
<evidence type="ECO:0000313" key="12">
    <source>
        <dbReference type="EMBL" id="MCY1077789.1"/>
    </source>
</evidence>
<keyword evidence="5" id="KW-0067">ATP-binding</keyword>
<evidence type="ECO:0000256" key="4">
    <source>
        <dbReference type="ARBA" id="ARBA00022801"/>
    </source>
</evidence>
<evidence type="ECO:0000259" key="10">
    <source>
        <dbReference type="PROSITE" id="PS50929"/>
    </source>
</evidence>
<dbReference type="PROSITE" id="PS00211">
    <property type="entry name" value="ABC_TRANSPORTER_1"/>
    <property type="match status" value="1"/>
</dbReference>
<dbReference type="Gene3D" id="3.40.50.300">
    <property type="entry name" value="P-loop containing nucleotide triphosphate hydrolases"/>
    <property type="match status" value="1"/>
</dbReference>
<feature type="domain" description="ABC transporter" evidence="9">
    <location>
        <begin position="498"/>
        <end position="731"/>
    </location>
</feature>
<evidence type="ECO:0000256" key="1">
    <source>
        <dbReference type="ARBA" id="ARBA00004651"/>
    </source>
</evidence>
<evidence type="ECO:0000256" key="6">
    <source>
        <dbReference type="ARBA" id="ARBA00022989"/>
    </source>
</evidence>
<dbReference type="InterPro" id="IPR011527">
    <property type="entry name" value="ABC1_TM_dom"/>
</dbReference>
<feature type="transmembrane region" description="Helical" evidence="8">
    <location>
        <begin position="186"/>
        <end position="207"/>
    </location>
</feature>
<accession>A0ABT4A808</accession>
<feature type="domain" description="Peptidase C39" evidence="11">
    <location>
        <begin position="34"/>
        <end position="153"/>
    </location>
</feature>
<evidence type="ECO:0000313" key="13">
    <source>
        <dbReference type="Proteomes" id="UP001207654"/>
    </source>
</evidence>
<feature type="transmembrane region" description="Helical" evidence="8">
    <location>
        <begin position="293"/>
        <end position="314"/>
    </location>
</feature>
<dbReference type="InterPro" id="IPR003439">
    <property type="entry name" value="ABC_transporter-like_ATP-bd"/>
</dbReference>
<evidence type="ECO:0000259" key="9">
    <source>
        <dbReference type="PROSITE" id="PS50893"/>
    </source>
</evidence>
<dbReference type="Gene3D" id="3.90.70.10">
    <property type="entry name" value="Cysteine proteinases"/>
    <property type="match status" value="1"/>
</dbReference>
<name>A0ABT4A808_9BACT</name>
<dbReference type="InterPro" id="IPR005074">
    <property type="entry name" value="Peptidase_C39"/>
</dbReference>
<evidence type="ECO:0000256" key="7">
    <source>
        <dbReference type="ARBA" id="ARBA00023136"/>
    </source>
</evidence>
<sequence>MADEPKQGLLDRFPVLRSLQERAQRRHRVPDVRQLSMTDCGPACLAMVLGYHGRELSLEQVRELAGTTRDGTTAQTLLAAGRKLGLRGQGVSLDMDALPYLPPASILHWNFNHYVVFERLGPDCVHLVDPGQGRRQVSLEQFRKSFTGVALLFEPTEDFHHLTSRRSGAFRYLLPLVRQSDTLGRIVVTSAALQLFSLAVPLVTGMVVDRVVPRGDYHLLVVLSVALASLAVFQFLASLIRGHLLLELRTRLDASMTLGFLEHLVRLPYSFFQLRPAGDLLTRMSMQATVRETLSTSAISTLLDGTLVLFYLVLLLFTNAWMGLVVLALCGVQVLVLLFSAWQRRHLLSQNLELDAKNQSYSIAMLTGMQTLKAFGAEQRVVQDYASLFVNVLNVGLARGRMTLWVDSLTSMVKLASPLVLLAMGAYQVMQGKLTLGEMLALNAMASALLVPLSSLVGTAGNLQLLGSYLERLNDVLDATPERPMDRPGKEVRLQGAIELENVSFRFGSDSPLVVRDVSVRIQPGQLVALVGRSGAGKSTLANLLLGLYLPTSGRVSYDGVDLGELDLQSVRGQMGVVPQNPSFFGSTLREAIALGRPDLPLERVMEASRLAQIHDDIMAMPLQYDTPMGDQGLMLSGGQRQRMALARALAHEPAVLLLDEATSALDAITESHVHQALASLHCTRVIIAHRLSTVRSADVILVMEAGQVVEMGRHEELLALQGHYARLVRAQMEPARPTSLAG</sequence>
<feature type="domain" description="ABC transmembrane type-1" evidence="10">
    <location>
        <begin position="186"/>
        <end position="465"/>
    </location>
</feature>
<protein>
    <submittedName>
        <fullName evidence="12">Peptidase domain-containing ABC transporter</fullName>
    </submittedName>
</protein>
<dbReference type="PANTHER" id="PTHR43394:SF1">
    <property type="entry name" value="ATP-BINDING CASSETTE SUB-FAMILY B MEMBER 10, MITOCHONDRIAL"/>
    <property type="match status" value="1"/>
</dbReference>
<evidence type="ECO:0000256" key="8">
    <source>
        <dbReference type="SAM" id="Phobius"/>
    </source>
</evidence>
<dbReference type="SUPFAM" id="SSF90123">
    <property type="entry name" value="ABC transporter transmembrane region"/>
    <property type="match status" value="1"/>
</dbReference>
<dbReference type="InterPro" id="IPR027417">
    <property type="entry name" value="P-loop_NTPase"/>
</dbReference>
<evidence type="ECO:0000256" key="5">
    <source>
        <dbReference type="ARBA" id="ARBA00022840"/>
    </source>
</evidence>
<dbReference type="InterPro" id="IPR017871">
    <property type="entry name" value="ABC_transporter-like_CS"/>
</dbReference>
<keyword evidence="2 8" id="KW-0812">Transmembrane</keyword>
<feature type="transmembrane region" description="Helical" evidence="8">
    <location>
        <begin position="219"/>
        <end position="240"/>
    </location>
</feature>
<keyword evidence="3" id="KW-0547">Nucleotide-binding</keyword>
<keyword evidence="7 8" id="KW-0472">Membrane</keyword>
<dbReference type="RefSeq" id="WP_267536600.1">
    <property type="nucleotide sequence ID" value="NZ_JAPNKA010000001.1"/>
</dbReference>
<dbReference type="PROSITE" id="PS50893">
    <property type="entry name" value="ABC_TRANSPORTER_2"/>
    <property type="match status" value="1"/>
</dbReference>
<dbReference type="EMBL" id="JAPNKA010000001">
    <property type="protein sequence ID" value="MCY1077789.1"/>
    <property type="molecule type" value="Genomic_DNA"/>
</dbReference>
<comment type="caution">
    <text evidence="12">The sequence shown here is derived from an EMBL/GenBank/DDBJ whole genome shotgun (WGS) entry which is preliminary data.</text>
</comment>
<comment type="subcellular location">
    <subcellularLocation>
        <location evidence="1">Cell membrane</location>
        <topology evidence="1">Multi-pass membrane protein</topology>
    </subcellularLocation>
</comment>
<dbReference type="CDD" id="cd18779">
    <property type="entry name" value="ABC_6TM_T1SS_like"/>
    <property type="match status" value="1"/>
</dbReference>
<dbReference type="Pfam" id="PF00005">
    <property type="entry name" value="ABC_tran"/>
    <property type="match status" value="1"/>
</dbReference>
<dbReference type="Gene3D" id="1.20.1560.10">
    <property type="entry name" value="ABC transporter type 1, transmembrane domain"/>
    <property type="match status" value="1"/>
</dbReference>
<dbReference type="InterPro" id="IPR039421">
    <property type="entry name" value="Type_1_exporter"/>
</dbReference>
<dbReference type="PROSITE" id="PS50990">
    <property type="entry name" value="PEPTIDASE_C39"/>
    <property type="match status" value="1"/>
</dbReference>
<dbReference type="SMART" id="SM00382">
    <property type="entry name" value="AAA"/>
    <property type="match status" value="1"/>
</dbReference>
<evidence type="ECO:0000256" key="2">
    <source>
        <dbReference type="ARBA" id="ARBA00022692"/>
    </source>
</evidence>
<dbReference type="InterPro" id="IPR003593">
    <property type="entry name" value="AAA+_ATPase"/>
</dbReference>
<evidence type="ECO:0000256" key="3">
    <source>
        <dbReference type="ARBA" id="ARBA00022741"/>
    </source>
</evidence>